<evidence type="ECO:0000313" key="11">
    <source>
        <dbReference type="Proteomes" id="UP000253551"/>
    </source>
</evidence>
<feature type="transmembrane region" description="Helical" evidence="9">
    <location>
        <begin position="348"/>
        <end position="369"/>
    </location>
</feature>
<feature type="transmembrane region" description="Helical" evidence="9">
    <location>
        <begin position="309"/>
        <end position="336"/>
    </location>
</feature>
<keyword evidence="7" id="KW-0333">Golgi apparatus</keyword>
<dbReference type="Proteomes" id="UP000253551">
    <property type="component" value="Unassembled WGS sequence"/>
</dbReference>
<dbReference type="Pfam" id="PF02990">
    <property type="entry name" value="EMP70"/>
    <property type="match status" value="1"/>
</dbReference>
<protein>
    <recommendedName>
        <fullName evidence="9">Transmembrane 9 superfamily member</fullName>
    </recommendedName>
</protein>
<dbReference type="GO" id="GO:0005794">
    <property type="term" value="C:Golgi apparatus"/>
    <property type="evidence" value="ECO:0007669"/>
    <property type="project" value="UniProtKB-SubCell"/>
</dbReference>
<evidence type="ECO:0000256" key="8">
    <source>
        <dbReference type="ARBA" id="ARBA00023136"/>
    </source>
</evidence>
<dbReference type="AlphaFoldDB" id="A0A367KIC0"/>
<evidence type="ECO:0000256" key="4">
    <source>
        <dbReference type="ARBA" id="ARBA00022692"/>
    </source>
</evidence>
<dbReference type="PANTHER" id="PTHR10766:SF55">
    <property type="entry name" value="TRANSMEMBRANE 9 SUPERFAMILY MEMBER 4"/>
    <property type="match status" value="1"/>
</dbReference>
<comment type="caution">
    <text evidence="9">Lacks conserved residue(s) required for the propagation of feature annotation.</text>
</comment>
<accession>A0A367KIC0</accession>
<evidence type="ECO:0000313" key="10">
    <source>
        <dbReference type="EMBL" id="RCI01909.1"/>
    </source>
</evidence>
<dbReference type="PANTHER" id="PTHR10766">
    <property type="entry name" value="TRANSMEMBRANE 9 SUPERFAMILY PROTEIN"/>
    <property type="match status" value="1"/>
</dbReference>
<feature type="non-terminal residue" evidence="10">
    <location>
        <position position="374"/>
    </location>
</feature>
<sequence>MTRWALSVQRNTVHEKRVYWYLTKTFVGTGQYRVTTSQECRLLCKQSWRVEDAIRVEELISDDYLVEWELDGLPGVTVSYTNEAPEHNYRIGFPLGFKKGDATFINNHAIFQILYTPSQEKFGGYDIVGFEVYPDSIADGECTKKNVEYAFQEVTIRRATVSFTYSVQWKEVQMLPKSRWDAFLLKPNPDRHYYALLNAMIVVMLVSSLIGKKAPMYDDADDFIGWRLINRDVFRRPVYGGLLTPIMGTGIQLFMVFIGLTLCLQLGWYHPAQPGSLARWFTFLFLLGAIPAGYWSARIYKVFRGKSWVLNSILTAVVCPSIMVILLFFISVITWFRQSSLAISFSGWVSLLSIWVLLLVPLTSLGAYFGEKAE</sequence>
<evidence type="ECO:0000256" key="1">
    <source>
        <dbReference type="ARBA" id="ARBA00004141"/>
    </source>
</evidence>
<feature type="transmembrane region" description="Helical" evidence="9">
    <location>
        <begin position="238"/>
        <end position="268"/>
    </location>
</feature>
<evidence type="ECO:0000256" key="9">
    <source>
        <dbReference type="RuleBase" id="RU363079"/>
    </source>
</evidence>
<keyword evidence="6 9" id="KW-1133">Transmembrane helix</keyword>
<gene>
    <name evidence="10" type="ORF">CU098_011477</name>
</gene>
<evidence type="ECO:0000256" key="5">
    <source>
        <dbReference type="ARBA" id="ARBA00022729"/>
    </source>
</evidence>
<comment type="similarity">
    <text evidence="3 9">Belongs to the nonaspanin (TM9SF) (TC 9.A.2) family.</text>
</comment>
<evidence type="ECO:0000256" key="3">
    <source>
        <dbReference type="ARBA" id="ARBA00005227"/>
    </source>
</evidence>
<proteinExistence type="inferred from homology"/>
<keyword evidence="4 9" id="KW-0812">Transmembrane</keyword>
<comment type="subcellular location">
    <subcellularLocation>
        <location evidence="2">Golgi apparatus</location>
    </subcellularLocation>
    <subcellularLocation>
        <location evidence="1">Membrane</location>
        <topology evidence="1">Multi-pass membrane protein</topology>
    </subcellularLocation>
</comment>
<dbReference type="GO" id="GO:0016020">
    <property type="term" value="C:membrane"/>
    <property type="evidence" value="ECO:0007669"/>
    <property type="project" value="UniProtKB-SubCell"/>
</dbReference>
<dbReference type="InterPro" id="IPR004240">
    <property type="entry name" value="EMP70"/>
</dbReference>
<evidence type="ECO:0000256" key="2">
    <source>
        <dbReference type="ARBA" id="ARBA00004555"/>
    </source>
</evidence>
<name>A0A367KIC0_RHIST</name>
<comment type="caution">
    <text evidence="10">The sequence shown here is derived from an EMBL/GenBank/DDBJ whole genome shotgun (WGS) entry which is preliminary data.</text>
</comment>
<organism evidence="10 11">
    <name type="scientific">Rhizopus stolonifer</name>
    <name type="common">Rhizopus nigricans</name>
    <dbReference type="NCBI Taxonomy" id="4846"/>
    <lineage>
        <taxon>Eukaryota</taxon>
        <taxon>Fungi</taxon>
        <taxon>Fungi incertae sedis</taxon>
        <taxon>Mucoromycota</taxon>
        <taxon>Mucoromycotina</taxon>
        <taxon>Mucoromycetes</taxon>
        <taxon>Mucorales</taxon>
        <taxon>Mucorineae</taxon>
        <taxon>Rhizopodaceae</taxon>
        <taxon>Rhizopus</taxon>
    </lineage>
</organism>
<evidence type="ECO:0000256" key="6">
    <source>
        <dbReference type="ARBA" id="ARBA00022989"/>
    </source>
</evidence>
<keyword evidence="11" id="KW-1185">Reference proteome</keyword>
<evidence type="ECO:0000256" key="7">
    <source>
        <dbReference type="ARBA" id="ARBA00023034"/>
    </source>
</evidence>
<reference evidence="10 11" key="1">
    <citation type="journal article" date="2018" name="G3 (Bethesda)">
        <title>Phylogenetic and Phylogenomic Definition of Rhizopus Species.</title>
        <authorList>
            <person name="Gryganskyi A.P."/>
            <person name="Golan J."/>
            <person name="Dolatabadi S."/>
            <person name="Mondo S."/>
            <person name="Robb S."/>
            <person name="Idnurm A."/>
            <person name="Muszewska A."/>
            <person name="Steczkiewicz K."/>
            <person name="Masonjones S."/>
            <person name="Liao H.L."/>
            <person name="Gajdeczka M.T."/>
            <person name="Anike F."/>
            <person name="Vuek A."/>
            <person name="Anishchenko I.M."/>
            <person name="Voigt K."/>
            <person name="de Hoog G.S."/>
            <person name="Smith M.E."/>
            <person name="Heitman J."/>
            <person name="Vilgalys R."/>
            <person name="Stajich J.E."/>
        </authorList>
    </citation>
    <scope>NUCLEOTIDE SEQUENCE [LARGE SCALE GENOMIC DNA]</scope>
    <source>
        <strain evidence="10 11">LSU 92-RS-03</strain>
    </source>
</reference>
<dbReference type="GO" id="GO:0072657">
    <property type="term" value="P:protein localization to membrane"/>
    <property type="evidence" value="ECO:0007669"/>
    <property type="project" value="TreeGrafter"/>
</dbReference>
<keyword evidence="8 9" id="KW-0472">Membrane</keyword>
<dbReference type="OrthoDB" id="1666796at2759"/>
<keyword evidence="5" id="KW-0732">Signal</keyword>
<feature type="transmembrane region" description="Helical" evidence="9">
    <location>
        <begin position="193"/>
        <end position="211"/>
    </location>
</feature>
<dbReference type="EMBL" id="PJQM01001615">
    <property type="protein sequence ID" value="RCI01909.1"/>
    <property type="molecule type" value="Genomic_DNA"/>
</dbReference>
<feature type="transmembrane region" description="Helical" evidence="9">
    <location>
        <begin position="280"/>
        <end position="297"/>
    </location>
</feature>
<dbReference type="STRING" id="4846.A0A367KIC0"/>